<dbReference type="Pfam" id="PF10294">
    <property type="entry name" value="Methyltransf_16"/>
    <property type="match status" value="1"/>
</dbReference>
<dbReference type="InterPro" id="IPR029063">
    <property type="entry name" value="SAM-dependent_MTases_sf"/>
</dbReference>
<dbReference type="InterPro" id="IPR019410">
    <property type="entry name" value="Methyltransf_16"/>
</dbReference>
<gene>
    <name evidence="2" type="ORF">CBRE1094_LOCUS13468</name>
</gene>
<organism evidence="2">
    <name type="scientific">Haptolina brevifila</name>
    <dbReference type="NCBI Taxonomy" id="156173"/>
    <lineage>
        <taxon>Eukaryota</taxon>
        <taxon>Haptista</taxon>
        <taxon>Haptophyta</taxon>
        <taxon>Prymnesiophyceae</taxon>
        <taxon>Prymnesiales</taxon>
        <taxon>Prymnesiaceae</taxon>
        <taxon>Haptolina</taxon>
    </lineage>
</organism>
<dbReference type="SUPFAM" id="SSF53335">
    <property type="entry name" value="S-adenosyl-L-methionine-dependent methyltransferases"/>
    <property type="match status" value="1"/>
</dbReference>
<dbReference type="AlphaFoldDB" id="A0A7S2D372"/>
<feature type="signal peptide" evidence="1">
    <location>
        <begin position="1"/>
        <end position="20"/>
    </location>
</feature>
<sequence length="286" mass="29827">MLLVSTVLGAALLPPPRVVGATSSGIELLVPVSLTLDVAIFEANIEQQADLVATALDTATPAGSAAEDPYGVVIWPAAQVVAAELVRVLEGYRQCRVLELGAGTGLCSIAAAASGAVTLATDYRDEPLALLRYSAQRTAQRLGDATDLPMLKTQRFDVTSTSTPLPDIAGNGPLIVCAADLLYLPSTSVALAARCCEALRLPDVEAVLVGDLGRPGRAAFLEELVRLGVRKEMACFEAVPGWGAPAPRHELISSRRTGGTGAEPEEVSVGLLVLSPADLQDERDYC</sequence>
<evidence type="ECO:0008006" key="3">
    <source>
        <dbReference type="Google" id="ProtNLM"/>
    </source>
</evidence>
<dbReference type="EMBL" id="HBGU01024794">
    <property type="protein sequence ID" value="CAD9442692.1"/>
    <property type="molecule type" value="Transcribed_RNA"/>
</dbReference>
<feature type="chain" id="PRO_5031177414" description="Calmodulin-lysine N-methyltransferase" evidence="1">
    <location>
        <begin position="21"/>
        <end position="286"/>
    </location>
</feature>
<dbReference type="PANTHER" id="PTHR14614">
    <property type="entry name" value="HEPATOCELLULAR CARCINOMA-ASSOCIATED ANTIGEN"/>
    <property type="match status" value="1"/>
</dbReference>
<protein>
    <recommendedName>
        <fullName evidence="3">Calmodulin-lysine N-methyltransferase</fullName>
    </recommendedName>
</protein>
<name>A0A7S2D372_9EUKA</name>
<reference evidence="2" key="1">
    <citation type="submission" date="2021-01" db="EMBL/GenBank/DDBJ databases">
        <authorList>
            <person name="Corre E."/>
            <person name="Pelletier E."/>
            <person name="Niang G."/>
            <person name="Scheremetjew M."/>
            <person name="Finn R."/>
            <person name="Kale V."/>
            <person name="Holt S."/>
            <person name="Cochrane G."/>
            <person name="Meng A."/>
            <person name="Brown T."/>
            <person name="Cohen L."/>
        </authorList>
    </citation>
    <scope>NUCLEOTIDE SEQUENCE</scope>
    <source>
        <strain evidence="2">UTEX LB 985</strain>
    </source>
</reference>
<proteinExistence type="predicted"/>
<accession>A0A7S2D372</accession>
<dbReference type="CDD" id="cd02440">
    <property type="entry name" value="AdoMet_MTases"/>
    <property type="match status" value="1"/>
</dbReference>
<evidence type="ECO:0000256" key="1">
    <source>
        <dbReference type="SAM" id="SignalP"/>
    </source>
</evidence>
<dbReference type="Gene3D" id="3.40.50.150">
    <property type="entry name" value="Vaccinia Virus protein VP39"/>
    <property type="match status" value="1"/>
</dbReference>
<keyword evidence="1" id="KW-0732">Signal</keyword>
<evidence type="ECO:0000313" key="2">
    <source>
        <dbReference type="EMBL" id="CAD9442692.1"/>
    </source>
</evidence>